<dbReference type="Gene3D" id="1.10.1200.10">
    <property type="entry name" value="ACP-like"/>
    <property type="match status" value="2"/>
</dbReference>
<keyword evidence="2" id="KW-0597">Phosphoprotein</keyword>
<keyword evidence="3" id="KW-0436">Ligase</keyword>
<feature type="chain" id="PRO_5045475033" evidence="4">
    <location>
        <begin position="21"/>
        <end position="2021"/>
    </location>
</feature>
<dbReference type="PROSITE" id="PS00455">
    <property type="entry name" value="AMP_BINDING"/>
    <property type="match status" value="2"/>
</dbReference>
<dbReference type="InterPro" id="IPR036736">
    <property type="entry name" value="ACP-like_sf"/>
</dbReference>
<proteinExistence type="predicted"/>
<dbReference type="PROSITE" id="PS00012">
    <property type="entry name" value="PHOSPHOPANTETHEINE"/>
    <property type="match status" value="2"/>
</dbReference>
<reference evidence="6 7" key="1">
    <citation type="journal article" date="2021" name="Nat. Commun.">
        <title>Genetic determinants of endophytism in the Arabidopsis root mycobiome.</title>
        <authorList>
            <person name="Mesny F."/>
            <person name="Miyauchi S."/>
            <person name="Thiergart T."/>
            <person name="Pickel B."/>
            <person name="Atanasova L."/>
            <person name="Karlsson M."/>
            <person name="Huettel B."/>
            <person name="Barry K.W."/>
            <person name="Haridas S."/>
            <person name="Chen C."/>
            <person name="Bauer D."/>
            <person name="Andreopoulos W."/>
            <person name="Pangilinan J."/>
            <person name="LaButti K."/>
            <person name="Riley R."/>
            <person name="Lipzen A."/>
            <person name="Clum A."/>
            <person name="Drula E."/>
            <person name="Henrissat B."/>
            <person name="Kohler A."/>
            <person name="Grigoriev I.V."/>
            <person name="Martin F.M."/>
            <person name="Hacquard S."/>
        </authorList>
    </citation>
    <scope>NUCLEOTIDE SEQUENCE [LARGE SCALE GENOMIC DNA]</scope>
    <source>
        <strain evidence="6 7">MPI-SDFR-AT-0080</strain>
    </source>
</reference>
<sequence length="2021" mass="218101">MEPSVELIASILAVLQCGAAYTVLDPSAALSRNAFIVSDVEAEVVLTNHSTTSFFADRSRNVPALLEQKNHSPRLRRAPSQVGPSHRAYVVYTSGSTGHPKGVVVSHGAASLGIRHFDTSGCGRWLLFFNPVFSAAQRTVLATLCKGACLCLASKERLMLSLRDVVSKMRIDSLGVTPSMLATLQPAAKPACLRQVTTVGEPVSAAVLSAWADVVRFRASYGLSECAQLNFSSRLRRGDSPGLVGRPSDTTNAYVLLPGTVDLAPVGELGELCLQGPQLADGYLGRPEETESAFVPNPFGAGRMLRTGDTAVRLAGGGIQIRGRLDDQIKVNGQRVEPGEAAAVLERHDGVAAAVVVQAEVNGEKSLAAAIAQRTDCEWPQLVAELLELAHNALPDFMVPRFWLPYGERGIPRNANGKVDRRAVRADVEATRPEQLLGRDGQKTPVTDPAGRLVRQSWADVLGVEPDSIGREDSFFALGGSSMQAIRMVNRLRAAAGLDLGIDAIFGRQSLAELVRDAQPTPAADEDPAPFSMLDPGLGLETDGLEDAYPATPLQESLVGLTLQGSGDYLYQRVWDVSGLDIARLRSAFEAVFSGRDIYRTVFQAGHGGLVQCVKKAMPLPWTAPAGTGLEAYMEADREAGIALGEPLCRLALVDGSALVVSMHHALFDFLSSAFLYDDVAATYLGLGPVSRPPFRRFVHAVVRQMDQDRARAAWAAYLAGAPPAVLNFAPSSHVSVTRTVALDMAKVAARASAGTVFYTAWALVLSRHLDSDDVTFATPVSGREVFVKDIDRMDGPTLTVIPRRFRFGPKDATAAEALARAEEEAVEALKYSQHGMRGALKASGHGPALFDTMVNILPPRSGDEGACADRVFRRLGDRPSWKTEYTTLQIEVLQDGRVELGLSTTMEEFRARSVLEHFAKAASWIAEQPDAPIPGLELVTAEEARMLLAPVDFPKELPRLLHEDFEEHARALSPYRVAMQWEDDEVMTYRMLDRRANQLARYLGARGLKRGQFACLLLDKSPLMLISILAVLKAGAAYVPLSPDNPVERNAYIAADVGAALLLSENASFQDFANPVLAVVNLDEVDFSREPKARTRVGISGDDVAYVIYTSGSTGKPKGCMIQHSAAAAAVRSMIKFEGREQGEWRALQFSNYIFDASVLDMFNTLSSGGTLCMASTARLLSDPAGVINEMGVIHSFLTPTVARFLCPRDVPTLRSLSIGGEPLATDILERWAGTRVVMNAYGPTETAMVAIMRDMRPGDNPRNLGKPLPTAQALILERDGDAIVPYGAIGELCLVGPQVGQGYVGRPDLTAAVFIDAPAPVGEYKMYRSGDLARLLPGGEIECFGRKDFQVKVNGHRIELGEIEHAVIATGEVADCVVVVAQIASKPQLAAFVVFDESDTSASIQDPEAHADGATALKAKLGGLAHYMYPKLLLPLSSMPKMPSGKADRKLLAAWAHNIDAKDLPRYSFDSFGAAAGSSPAAVPTETEQQHVLQDAFAEVLSADAGLLGKEANFLALGGDSIAAMNLVSAVRRRGYELSVRAVLQQPTLWLMAEQMEQLETDSAADAAVAEDSVPDEIARKMTAAGIMADDFEHVYACPPGQAEFLTEGKKKEKMWVLMTVRPLAHAADAWLKVVEKLTATNDILRTTYTQDGRGNWYGIVLKGAPVRITFIDIASEEDRARALDAIWTKDFDFGQPFIEYALLRWPSAADGIAAGKQELVTKMDHGLYDGTLLRIFASHFSALERGVPVDAHTTFRAFAAHHASDTKAKARALQYWTSDSARPTGFQYPRVASTAHPNATRTIVVPRTDAALLDALSASASAANVTVPIVFQAAFQLLLARQSAGISAAEAVGFDYLYTGRSVAALPDPQGINGNCATFLPLRCPAAVSADSSVAAVRSYLAETQDIFWRATEHAAVSLEEVYAAAGLHKESQRYRALFLFQPFEPAKPAAEGGMEPMRWVYMAGSEIRMPQPYGLVCEILRRVDGYAIKFTVDEAALPLSQAKQLAEEMWEIVTRLV</sequence>
<dbReference type="InterPro" id="IPR006162">
    <property type="entry name" value="Ppantetheine_attach_site"/>
</dbReference>
<dbReference type="Gene3D" id="3.30.300.30">
    <property type="match status" value="2"/>
</dbReference>
<gene>
    <name evidence="6" type="ORF">B0J12DRAFT_608252</name>
</gene>
<dbReference type="Pfam" id="PF00550">
    <property type="entry name" value="PP-binding"/>
    <property type="match status" value="2"/>
</dbReference>
<dbReference type="SUPFAM" id="SSF52777">
    <property type="entry name" value="CoA-dependent acyltransferases"/>
    <property type="match status" value="4"/>
</dbReference>
<organism evidence="6 7">
    <name type="scientific">Macrophomina phaseolina</name>
    <dbReference type="NCBI Taxonomy" id="35725"/>
    <lineage>
        <taxon>Eukaryota</taxon>
        <taxon>Fungi</taxon>
        <taxon>Dikarya</taxon>
        <taxon>Ascomycota</taxon>
        <taxon>Pezizomycotina</taxon>
        <taxon>Dothideomycetes</taxon>
        <taxon>Dothideomycetes incertae sedis</taxon>
        <taxon>Botryosphaeriales</taxon>
        <taxon>Botryosphaeriaceae</taxon>
        <taxon>Macrophomina</taxon>
    </lineage>
</organism>
<dbReference type="Gene3D" id="3.40.50.12780">
    <property type="entry name" value="N-terminal domain of ligase-like"/>
    <property type="match status" value="2"/>
</dbReference>
<dbReference type="PANTHER" id="PTHR45527:SF1">
    <property type="entry name" value="FATTY ACID SYNTHASE"/>
    <property type="match status" value="1"/>
</dbReference>
<dbReference type="InterPro" id="IPR042099">
    <property type="entry name" value="ANL_N_sf"/>
</dbReference>
<evidence type="ECO:0000256" key="2">
    <source>
        <dbReference type="ARBA" id="ARBA00022553"/>
    </source>
</evidence>
<comment type="caution">
    <text evidence="6">The sequence shown here is derived from an EMBL/GenBank/DDBJ whole genome shotgun (WGS) entry which is preliminary data.</text>
</comment>
<dbReference type="SMART" id="SM00823">
    <property type="entry name" value="PKS_PP"/>
    <property type="match status" value="2"/>
</dbReference>
<keyword evidence="4" id="KW-0732">Signal</keyword>
<dbReference type="Gene3D" id="3.30.559.30">
    <property type="entry name" value="Nonribosomal peptide synthetase, condensation domain"/>
    <property type="match status" value="2"/>
</dbReference>
<feature type="domain" description="Carrier" evidence="5">
    <location>
        <begin position="1486"/>
        <end position="1562"/>
    </location>
</feature>
<accession>A0ABQ8FXU8</accession>
<evidence type="ECO:0000313" key="7">
    <source>
        <dbReference type="Proteomes" id="UP000774617"/>
    </source>
</evidence>
<evidence type="ECO:0000313" key="6">
    <source>
        <dbReference type="EMBL" id="KAH7032118.1"/>
    </source>
</evidence>
<dbReference type="InterPro" id="IPR045851">
    <property type="entry name" value="AMP-bd_C_sf"/>
</dbReference>
<evidence type="ECO:0000256" key="1">
    <source>
        <dbReference type="ARBA" id="ARBA00022450"/>
    </source>
</evidence>
<evidence type="ECO:0000256" key="4">
    <source>
        <dbReference type="SAM" id="SignalP"/>
    </source>
</evidence>
<dbReference type="InterPro" id="IPR001242">
    <property type="entry name" value="Condensation_dom"/>
</dbReference>
<dbReference type="InterPro" id="IPR010071">
    <property type="entry name" value="AA_adenyl_dom"/>
</dbReference>
<dbReference type="Pfam" id="PF00501">
    <property type="entry name" value="AMP-binding"/>
    <property type="match status" value="2"/>
</dbReference>
<dbReference type="InterPro" id="IPR023213">
    <property type="entry name" value="CAT-like_dom_sf"/>
</dbReference>
<dbReference type="InterPro" id="IPR000873">
    <property type="entry name" value="AMP-dep_synth/lig_dom"/>
</dbReference>
<dbReference type="InterPro" id="IPR020806">
    <property type="entry name" value="PKS_PP-bd"/>
</dbReference>
<evidence type="ECO:0000259" key="5">
    <source>
        <dbReference type="PROSITE" id="PS50075"/>
    </source>
</evidence>
<dbReference type="SUPFAM" id="SSF47336">
    <property type="entry name" value="ACP-like"/>
    <property type="match status" value="2"/>
</dbReference>
<dbReference type="PANTHER" id="PTHR45527">
    <property type="entry name" value="NONRIBOSOMAL PEPTIDE SYNTHETASE"/>
    <property type="match status" value="1"/>
</dbReference>
<dbReference type="SUPFAM" id="SSF56801">
    <property type="entry name" value="Acetyl-CoA synthetase-like"/>
    <property type="match status" value="2"/>
</dbReference>
<dbReference type="Gene3D" id="3.30.559.10">
    <property type="entry name" value="Chloramphenicol acetyltransferase-like domain"/>
    <property type="match status" value="2"/>
</dbReference>
<protein>
    <submittedName>
        <fullName evidence="6">Nonribosomal peptide synthase side</fullName>
    </submittedName>
</protein>
<dbReference type="NCBIfam" id="TIGR01733">
    <property type="entry name" value="AA-adenyl-dom"/>
    <property type="match status" value="1"/>
</dbReference>
<dbReference type="Proteomes" id="UP000774617">
    <property type="component" value="Unassembled WGS sequence"/>
</dbReference>
<dbReference type="CDD" id="cd05918">
    <property type="entry name" value="A_NRPS_SidN3_like"/>
    <property type="match status" value="1"/>
</dbReference>
<dbReference type="EMBL" id="JAGTJR010000041">
    <property type="protein sequence ID" value="KAH7032118.1"/>
    <property type="molecule type" value="Genomic_DNA"/>
</dbReference>
<evidence type="ECO:0000256" key="3">
    <source>
        <dbReference type="ARBA" id="ARBA00022598"/>
    </source>
</evidence>
<dbReference type="PROSITE" id="PS50075">
    <property type="entry name" value="CARRIER"/>
    <property type="match status" value="2"/>
</dbReference>
<feature type="signal peptide" evidence="4">
    <location>
        <begin position="1"/>
        <end position="20"/>
    </location>
</feature>
<dbReference type="Pfam" id="PF00668">
    <property type="entry name" value="Condensation"/>
    <property type="match status" value="2"/>
</dbReference>
<keyword evidence="1" id="KW-0596">Phosphopantetheine</keyword>
<name>A0ABQ8FXU8_9PEZI</name>
<feature type="domain" description="Carrier" evidence="5">
    <location>
        <begin position="445"/>
        <end position="522"/>
    </location>
</feature>
<keyword evidence="7" id="KW-1185">Reference proteome</keyword>
<dbReference type="InterPro" id="IPR020845">
    <property type="entry name" value="AMP-binding_CS"/>
</dbReference>
<dbReference type="InterPro" id="IPR009081">
    <property type="entry name" value="PP-bd_ACP"/>
</dbReference>